<dbReference type="InterPro" id="IPR009081">
    <property type="entry name" value="PP-bd_ACP"/>
</dbReference>
<dbReference type="EMBL" id="UOFY01000052">
    <property type="protein sequence ID" value="VAX10570.1"/>
    <property type="molecule type" value="Genomic_DNA"/>
</dbReference>
<organism evidence="2">
    <name type="scientific">hydrothermal vent metagenome</name>
    <dbReference type="NCBI Taxonomy" id="652676"/>
    <lineage>
        <taxon>unclassified sequences</taxon>
        <taxon>metagenomes</taxon>
        <taxon>ecological metagenomes</taxon>
    </lineage>
</organism>
<dbReference type="AlphaFoldDB" id="A0A3B1BJ26"/>
<evidence type="ECO:0000259" key="1">
    <source>
        <dbReference type="PROSITE" id="PS50075"/>
    </source>
</evidence>
<feature type="domain" description="Carrier" evidence="1">
    <location>
        <begin position="10"/>
        <end position="91"/>
    </location>
</feature>
<accession>A0A3B1BJ26</accession>
<dbReference type="Pfam" id="PF00550">
    <property type="entry name" value="PP-binding"/>
    <property type="match status" value="1"/>
</dbReference>
<gene>
    <name evidence="2" type="ORF">MNBD_GAMMA25-294</name>
</gene>
<proteinExistence type="predicted"/>
<dbReference type="SUPFAM" id="SSF47336">
    <property type="entry name" value="ACP-like"/>
    <property type="match status" value="1"/>
</dbReference>
<dbReference type="InterPro" id="IPR036736">
    <property type="entry name" value="ACP-like_sf"/>
</dbReference>
<evidence type="ECO:0000313" key="2">
    <source>
        <dbReference type="EMBL" id="VAX10570.1"/>
    </source>
</evidence>
<name>A0A3B1BJ26_9ZZZZ</name>
<protein>
    <recommendedName>
        <fullName evidence="1">Carrier domain-containing protein</fullName>
    </recommendedName>
</protein>
<dbReference type="PROSITE" id="PS50075">
    <property type="entry name" value="CARRIER"/>
    <property type="match status" value="1"/>
</dbReference>
<dbReference type="Gene3D" id="1.10.1200.10">
    <property type="entry name" value="ACP-like"/>
    <property type="match status" value="1"/>
</dbReference>
<reference evidence="2" key="1">
    <citation type="submission" date="2018-06" db="EMBL/GenBank/DDBJ databases">
        <authorList>
            <person name="Zhirakovskaya E."/>
        </authorList>
    </citation>
    <scope>NUCLEOTIDE SEQUENCE</scope>
</reference>
<sequence length="103" mass="11943">MTEITDDIKREISFFVKEYFADECEIDIENINDETKIIEDLDGDSLMFLSLLEIIRKKYDVNVEIKTIGKRLMQRPANTISELIEMVILVVKYGENIPDVVVA</sequence>